<feature type="transmembrane region" description="Helical" evidence="7">
    <location>
        <begin position="314"/>
        <end position="336"/>
    </location>
</feature>
<feature type="transmembrane region" description="Helical" evidence="7">
    <location>
        <begin position="151"/>
        <end position="172"/>
    </location>
</feature>
<feature type="transmembrane region" description="Helical" evidence="7">
    <location>
        <begin position="85"/>
        <end position="105"/>
    </location>
</feature>
<feature type="transmembrane region" description="Helical" evidence="7">
    <location>
        <begin position="253"/>
        <end position="272"/>
    </location>
</feature>
<accession>A0ABX8H6L7</accession>
<dbReference type="Proteomes" id="UP000683429">
    <property type="component" value="Chromosome"/>
</dbReference>
<dbReference type="Pfam" id="PF01757">
    <property type="entry name" value="Acyl_transf_3"/>
    <property type="match status" value="1"/>
</dbReference>
<evidence type="ECO:0000256" key="5">
    <source>
        <dbReference type="ARBA" id="ARBA00022989"/>
    </source>
</evidence>
<feature type="transmembrane region" description="Helical" evidence="7">
    <location>
        <begin position="41"/>
        <end position="64"/>
    </location>
</feature>
<protein>
    <submittedName>
        <fullName evidence="9">Acyltransferase</fullName>
    </submittedName>
</protein>
<evidence type="ECO:0000256" key="4">
    <source>
        <dbReference type="ARBA" id="ARBA00022692"/>
    </source>
</evidence>
<sequence>MDMMTTRNNYGAIDHFRIIAAILVIAIHTRPLSTYTVYGDFLLTGILARLAVPFFFMASGFFLFRKSSESSGPSWKMVHGYAYRIGLLYLLSILIYLPVNLYAGYFKAFGWLGLVKDVLFDGTLYHLWYFPALFLGIYLTVYLYKKVPFPLLLAITGLLYMIGLLGDSYFGITIMSPTLHAIYSQMFTIFDYTRNGLFFSPIFLALGASLGIRPGSLHSVRVSAVCFAVFLGLMLAEGVLLEHHAWPRHDSMYIFLVPAAYYLFQWLISLLGKSNRDLRQISTWMYIVHPLIIVLVRGVGKVTDLRWLLLSNSVSHFVSVTLLSALVAIVIARIGARRDKRNRKNKKESCSI</sequence>
<keyword evidence="4 7" id="KW-0812">Transmembrane</keyword>
<feature type="transmembrane region" description="Helical" evidence="7">
    <location>
        <begin position="12"/>
        <end position="29"/>
    </location>
</feature>
<name>A0ABX8H6L7_9BACL</name>
<gene>
    <name evidence="9" type="ORF">KP014_14545</name>
</gene>
<keyword evidence="6 7" id="KW-0472">Membrane</keyword>
<dbReference type="InterPro" id="IPR002656">
    <property type="entry name" value="Acyl_transf_3_dom"/>
</dbReference>
<feature type="domain" description="Acyltransferase 3" evidence="8">
    <location>
        <begin position="12"/>
        <end position="333"/>
    </location>
</feature>
<feature type="transmembrane region" description="Helical" evidence="7">
    <location>
        <begin position="222"/>
        <end position="241"/>
    </location>
</feature>
<keyword evidence="10" id="KW-1185">Reference proteome</keyword>
<organism evidence="9 10">
    <name type="scientific">Paenibacillus sophorae</name>
    <dbReference type="NCBI Taxonomy" id="1333845"/>
    <lineage>
        <taxon>Bacteria</taxon>
        <taxon>Bacillati</taxon>
        <taxon>Bacillota</taxon>
        <taxon>Bacilli</taxon>
        <taxon>Bacillales</taxon>
        <taxon>Paenibacillaceae</taxon>
        <taxon>Paenibacillus</taxon>
    </lineage>
</organism>
<dbReference type="PANTHER" id="PTHR40074">
    <property type="entry name" value="O-ACETYLTRANSFERASE WECH"/>
    <property type="match status" value="1"/>
</dbReference>
<keyword evidence="9" id="KW-0012">Acyltransferase</keyword>
<dbReference type="EMBL" id="CP076607">
    <property type="protein sequence ID" value="QWU13237.1"/>
    <property type="molecule type" value="Genomic_DNA"/>
</dbReference>
<evidence type="ECO:0000256" key="6">
    <source>
        <dbReference type="ARBA" id="ARBA00023136"/>
    </source>
</evidence>
<feature type="transmembrane region" description="Helical" evidence="7">
    <location>
        <begin position="125"/>
        <end position="144"/>
    </location>
</feature>
<evidence type="ECO:0000256" key="7">
    <source>
        <dbReference type="SAM" id="Phobius"/>
    </source>
</evidence>
<evidence type="ECO:0000259" key="8">
    <source>
        <dbReference type="Pfam" id="PF01757"/>
    </source>
</evidence>
<evidence type="ECO:0000256" key="1">
    <source>
        <dbReference type="ARBA" id="ARBA00004651"/>
    </source>
</evidence>
<evidence type="ECO:0000313" key="10">
    <source>
        <dbReference type="Proteomes" id="UP000683429"/>
    </source>
</evidence>
<dbReference type="PANTHER" id="PTHR40074:SF2">
    <property type="entry name" value="O-ACETYLTRANSFERASE WECH"/>
    <property type="match status" value="1"/>
</dbReference>
<feature type="transmembrane region" description="Helical" evidence="7">
    <location>
        <begin position="284"/>
        <end position="302"/>
    </location>
</feature>
<keyword evidence="3" id="KW-1003">Cell membrane</keyword>
<reference evidence="9 10" key="1">
    <citation type="submission" date="2021-06" db="EMBL/GenBank/DDBJ databases">
        <title>Whole genome sequence of Paenibacillus sophorae DSM23020 for comparative genomics.</title>
        <authorList>
            <person name="Kim M.-J."/>
            <person name="Lee G."/>
            <person name="Shin J.-H."/>
        </authorList>
    </citation>
    <scope>NUCLEOTIDE SEQUENCE [LARGE SCALE GENOMIC DNA]</scope>
    <source>
        <strain evidence="9 10">DSM 23020</strain>
    </source>
</reference>
<evidence type="ECO:0000256" key="3">
    <source>
        <dbReference type="ARBA" id="ARBA00022475"/>
    </source>
</evidence>
<keyword evidence="5 7" id="KW-1133">Transmembrane helix</keyword>
<comment type="subcellular location">
    <subcellularLocation>
        <location evidence="1">Cell membrane</location>
        <topology evidence="1">Multi-pass membrane protein</topology>
    </subcellularLocation>
</comment>
<feature type="transmembrane region" description="Helical" evidence="7">
    <location>
        <begin position="192"/>
        <end position="210"/>
    </location>
</feature>
<evidence type="ECO:0000313" key="9">
    <source>
        <dbReference type="EMBL" id="QWU13237.1"/>
    </source>
</evidence>
<keyword evidence="9" id="KW-0808">Transferase</keyword>
<proteinExistence type="inferred from homology"/>
<evidence type="ECO:0000256" key="2">
    <source>
        <dbReference type="ARBA" id="ARBA00007400"/>
    </source>
</evidence>
<dbReference type="GO" id="GO:0016746">
    <property type="term" value="F:acyltransferase activity"/>
    <property type="evidence" value="ECO:0007669"/>
    <property type="project" value="UniProtKB-KW"/>
</dbReference>
<comment type="similarity">
    <text evidence="2">Belongs to the acyltransferase 3 family.</text>
</comment>